<reference evidence="3" key="1">
    <citation type="submission" date="2022-11" db="UniProtKB">
        <authorList>
            <consortium name="WormBaseParasite"/>
        </authorList>
    </citation>
    <scope>IDENTIFICATION</scope>
</reference>
<evidence type="ECO:0000313" key="2">
    <source>
        <dbReference type="Proteomes" id="UP000887574"/>
    </source>
</evidence>
<sequence>MLNGCMIFVLLLFILFLQKSLCNVKNIDKLLNTLSGNHLIRGKRMIIPSHSQTHTQFSKNHQPRVFSNQEYTLDELFPDHITASYSQFPVEPSPNHAFSNQELTSDELFLTICNWILH</sequence>
<evidence type="ECO:0000256" key="1">
    <source>
        <dbReference type="SAM" id="SignalP"/>
    </source>
</evidence>
<evidence type="ECO:0000313" key="3">
    <source>
        <dbReference type="WBParaSite" id="jg9352"/>
    </source>
</evidence>
<name>A0A915EV78_9BILA</name>
<proteinExistence type="predicted"/>
<dbReference type="Proteomes" id="UP000887574">
    <property type="component" value="Unplaced"/>
</dbReference>
<keyword evidence="1" id="KW-0732">Signal</keyword>
<organism evidence="2 3">
    <name type="scientific">Ditylenchus dipsaci</name>
    <dbReference type="NCBI Taxonomy" id="166011"/>
    <lineage>
        <taxon>Eukaryota</taxon>
        <taxon>Metazoa</taxon>
        <taxon>Ecdysozoa</taxon>
        <taxon>Nematoda</taxon>
        <taxon>Chromadorea</taxon>
        <taxon>Rhabditida</taxon>
        <taxon>Tylenchina</taxon>
        <taxon>Tylenchomorpha</taxon>
        <taxon>Sphaerularioidea</taxon>
        <taxon>Anguinidae</taxon>
        <taxon>Anguininae</taxon>
        <taxon>Ditylenchus</taxon>
    </lineage>
</organism>
<protein>
    <submittedName>
        <fullName evidence="3">Uncharacterized protein</fullName>
    </submittedName>
</protein>
<feature type="chain" id="PRO_5036952485" evidence="1">
    <location>
        <begin position="23"/>
        <end position="118"/>
    </location>
</feature>
<dbReference type="AlphaFoldDB" id="A0A915EV78"/>
<dbReference type="WBParaSite" id="jg9352">
    <property type="protein sequence ID" value="jg9352"/>
    <property type="gene ID" value="jg9352"/>
</dbReference>
<accession>A0A915EV78</accession>
<keyword evidence="2" id="KW-1185">Reference proteome</keyword>
<feature type="signal peptide" evidence="1">
    <location>
        <begin position="1"/>
        <end position="22"/>
    </location>
</feature>